<dbReference type="Gene3D" id="3.40.1690.10">
    <property type="entry name" value="secretion proteins EscU"/>
    <property type="match status" value="1"/>
</dbReference>
<dbReference type="OrthoDB" id="5244399at2"/>
<protein>
    <submittedName>
        <fullName evidence="2">EscU/YscU/HrcU family type III secretion system export apparatus switch protein</fullName>
    </submittedName>
</protein>
<organism evidence="2 3">
    <name type="scientific">Brevibacillus laterosporus</name>
    <name type="common">Bacillus laterosporus</name>
    <dbReference type="NCBI Taxonomy" id="1465"/>
    <lineage>
        <taxon>Bacteria</taxon>
        <taxon>Bacillati</taxon>
        <taxon>Bacillota</taxon>
        <taxon>Bacilli</taxon>
        <taxon>Bacillales</taxon>
        <taxon>Paenibacillaceae</taxon>
        <taxon>Brevibacillus</taxon>
    </lineage>
</organism>
<dbReference type="PANTHER" id="PTHR30531:SF12">
    <property type="entry name" value="FLAGELLAR BIOSYNTHETIC PROTEIN FLHB"/>
    <property type="match status" value="1"/>
</dbReference>
<dbReference type="Pfam" id="PF01312">
    <property type="entry name" value="Bac_export_2"/>
    <property type="match status" value="1"/>
</dbReference>
<evidence type="ECO:0000313" key="3">
    <source>
        <dbReference type="Proteomes" id="UP000319432"/>
    </source>
</evidence>
<dbReference type="InterPro" id="IPR029025">
    <property type="entry name" value="T3SS_substrate_exporter_C"/>
</dbReference>
<dbReference type="GO" id="GO:0009306">
    <property type="term" value="P:protein secretion"/>
    <property type="evidence" value="ECO:0007669"/>
    <property type="project" value="InterPro"/>
</dbReference>
<evidence type="ECO:0000313" key="2">
    <source>
        <dbReference type="EMBL" id="QDX95020.1"/>
    </source>
</evidence>
<keyword evidence="3" id="KW-1185">Reference proteome</keyword>
<dbReference type="Proteomes" id="UP000319432">
    <property type="component" value="Chromosome"/>
</dbReference>
<dbReference type="SUPFAM" id="SSF160544">
    <property type="entry name" value="EscU C-terminal domain-like"/>
    <property type="match status" value="1"/>
</dbReference>
<proteinExistence type="predicted"/>
<sequence>MEESGGHKSSQPSTFNNAFQENSVPRLKKVVALRYKEDQDEAPRLVAKGGGYIAENILQKAKEHNIPVQEDPSLLEVLSKLDLQQQIPPKLYQVVAEILAFVYRLDKKEWNQ</sequence>
<dbReference type="AlphaFoldDB" id="A0A518VDE8"/>
<dbReference type="EMBL" id="CP033464">
    <property type="protein sequence ID" value="QDX95020.1"/>
    <property type="molecule type" value="Genomic_DNA"/>
</dbReference>
<accession>A0A518VDE8</accession>
<reference evidence="2 3" key="1">
    <citation type="submission" date="2018-11" db="EMBL/GenBank/DDBJ databases">
        <title>Phylogenetic determinants of toxin gene distribution in genomes of Brevibacillus laterosporus.</title>
        <authorList>
            <person name="Glare T.R."/>
            <person name="Durrant A."/>
            <person name="Berry C."/>
            <person name="Palma L."/>
            <person name="Ormskirk M."/>
            <person name="Cox M.O."/>
        </authorList>
    </citation>
    <scope>NUCLEOTIDE SEQUENCE [LARGE SCALE GENOMIC DNA]</scope>
    <source>
        <strain evidence="2 3">1821L</strain>
    </source>
</reference>
<evidence type="ECO:0000256" key="1">
    <source>
        <dbReference type="SAM" id="MobiDB-lite"/>
    </source>
</evidence>
<name>A0A518VDE8_BRELA</name>
<feature type="region of interest" description="Disordered" evidence="1">
    <location>
        <begin position="1"/>
        <end position="21"/>
    </location>
</feature>
<dbReference type="GO" id="GO:0005886">
    <property type="term" value="C:plasma membrane"/>
    <property type="evidence" value="ECO:0007669"/>
    <property type="project" value="TreeGrafter"/>
</dbReference>
<feature type="compositionally biased region" description="Polar residues" evidence="1">
    <location>
        <begin position="7"/>
        <end position="21"/>
    </location>
</feature>
<dbReference type="PANTHER" id="PTHR30531">
    <property type="entry name" value="FLAGELLAR BIOSYNTHETIC PROTEIN FLHB"/>
    <property type="match status" value="1"/>
</dbReference>
<dbReference type="InterPro" id="IPR006135">
    <property type="entry name" value="T3SS_substrate_exporter"/>
</dbReference>
<gene>
    <name evidence="2" type="ORF">EEL30_23645</name>
</gene>